<dbReference type="EMBL" id="JAAGOH010000032">
    <property type="protein sequence ID" value="NDY93293.1"/>
    <property type="molecule type" value="Genomic_DNA"/>
</dbReference>
<sequence>MTPSTPSPRDTLVLVHGYLGYGDAPWGLALPDRLAYFRGVEAALRAAGHHVVVAQLPPQARVAQRAEALARLLADGQACPGERLHLIAHSMGGLDALHALHHHREATARVQGVASLGTPFRGTPMADLLTGQGVNLPGPLAQLQAMSLLPLGGALQDLSTAGASALTAASPLNLRVRWITVTGRDAATQDEDTLFKAMARLPVFRHQPNDGLVPLASCRLQGAQMALDWPADHAQLAGWTLWFRALPLQLGPALGPTEDHLRRYRELAALMVRD</sequence>
<dbReference type="Gene3D" id="3.40.50.1820">
    <property type="entry name" value="alpha/beta hydrolase"/>
    <property type="match status" value="1"/>
</dbReference>
<organism evidence="1 2">
    <name type="scientific">Ideonella livida</name>
    <dbReference type="NCBI Taxonomy" id="2707176"/>
    <lineage>
        <taxon>Bacteria</taxon>
        <taxon>Pseudomonadati</taxon>
        <taxon>Pseudomonadota</taxon>
        <taxon>Betaproteobacteria</taxon>
        <taxon>Burkholderiales</taxon>
        <taxon>Sphaerotilaceae</taxon>
        <taxon>Ideonella</taxon>
    </lineage>
</organism>
<keyword evidence="2" id="KW-1185">Reference proteome</keyword>
<dbReference type="SUPFAM" id="SSF53474">
    <property type="entry name" value="alpha/beta-Hydrolases"/>
    <property type="match status" value="1"/>
</dbReference>
<dbReference type="InterPro" id="IPR029058">
    <property type="entry name" value="AB_hydrolase_fold"/>
</dbReference>
<dbReference type="RefSeq" id="WP_163459339.1">
    <property type="nucleotide sequence ID" value="NZ_JAAGOH010000032.1"/>
</dbReference>
<proteinExistence type="predicted"/>
<protein>
    <recommendedName>
        <fullName evidence="3">Alpha/beta hydrolase</fullName>
    </recommendedName>
</protein>
<comment type="caution">
    <text evidence="1">The sequence shown here is derived from an EMBL/GenBank/DDBJ whole genome shotgun (WGS) entry which is preliminary data.</text>
</comment>
<evidence type="ECO:0000313" key="2">
    <source>
        <dbReference type="Proteomes" id="UP000484255"/>
    </source>
</evidence>
<reference evidence="1 2" key="1">
    <citation type="submission" date="2020-02" db="EMBL/GenBank/DDBJ databases">
        <title>Ideonella bacterium strain TBM-1.</title>
        <authorList>
            <person name="Chen W.-M."/>
        </authorList>
    </citation>
    <scope>NUCLEOTIDE SEQUENCE [LARGE SCALE GENOMIC DNA]</scope>
    <source>
        <strain evidence="1 2">TBM-1</strain>
    </source>
</reference>
<accession>A0A7C9PJ51</accession>
<dbReference type="PANTHER" id="PTHR37946">
    <property type="entry name" value="SLL1969 PROTEIN"/>
    <property type="match status" value="1"/>
</dbReference>
<dbReference type="AlphaFoldDB" id="A0A7C9PJ51"/>
<gene>
    <name evidence="1" type="ORF">G3A44_19040</name>
</gene>
<dbReference type="Proteomes" id="UP000484255">
    <property type="component" value="Unassembled WGS sequence"/>
</dbReference>
<evidence type="ECO:0008006" key="3">
    <source>
        <dbReference type="Google" id="ProtNLM"/>
    </source>
</evidence>
<dbReference type="PANTHER" id="PTHR37946:SF1">
    <property type="entry name" value="SLL1969 PROTEIN"/>
    <property type="match status" value="1"/>
</dbReference>
<evidence type="ECO:0000313" key="1">
    <source>
        <dbReference type="EMBL" id="NDY93293.1"/>
    </source>
</evidence>
<name>A0A7C9PJ51_9BURK</name>